<organism evidence="1 2">
    <name type="scientific">Plakobranchus ocellatus</name>
    <dbReference type="NCBI Taxonomy" id="259542"/>
    <lineage>
        <taxon>Eukaryota</taxon>
        <taxon>Metazoa</taxon>
        <taxon>Spiralia</taxon>
        <taxon>Lophotrochozoa</taxon>
        <taxon>Mollusca</taxon>
        <taxon>Gastropoda</taxon>
        <taxon>Heterobranchia</taxon>
        <taxon>Euthyneura</taxon>
        <taxon>Panpulmonata</taxon>
        <taxon>Sacoglossa</taxon>
        <taxon>Placobranchoidea</taxon>
        <taxon>Plakobranchidae</taxon>
        <taxon>Plakobranchus</taxon>
    </lineage>
</organism>
<comment type="caution">
    <text evidence="1">The sequence shown here is derived from an EMBL/GenBank/DDBJ whole genome shotgun (WGS) entry which is preliminary data.</text>
</comment>
<keyword evidence="2" id="KW-1185">Reference proteome</keyword>
<dbReference type="AlphaFoldDB" id="A0AAV4AXK7"/>
<name>A0AAV4AXK7_9GAST</name>
<evidence type="ECO:0000313" key="1">
    <source>
        <dbReference type="EMBL" id="GFO12005.1"/>
    </source>
</evidence>
<gene>
    <name evidence="1" type="ORF">PoB_003851000</name>
</gene>
<dbReference type="Proteomes" id="UP000735302">
    <property type="component" value="Unassembled WGS sequence"/>
</dbReference>
<proteinExistence type="predicted"/>
<reference evidence="1 2" key="1">
    <citation type="journal article" date="2021" name="Elife">
        <title>Chloroplast acquisition without the gene transfer in kleptoplastic sea slugs, Plakobranchus ocellatus.</title>
        <authorList>
            <person name="Maeda T."/>
            <person name="Takahashi S."/>
            <person name="Yoshida T."/>
            <person name="Shimamura S."/>
            <person name="Takaki Y."/>
            <person name="Nagai Y."/>
            <person name="Toyoda A."/>
            <person name="Suzuki Y."/>
            <person name="Arimoto A."/>
            <person name="Ishii H."/>
            <person name="Satoh N."/>
            <person name="Nishiyama T."/>
            <person name="Hasebe M."/>
            <person name="Maruyama T."/>
            <person name="Minagawa J."/>
            <person name="Obokata J."/>
            <person name="Shigenobu S."/>
        </authorList>
    </citation>
    <scope>NUCLEOTIDE SEQUENCE [LARGE SCALE GENOMIC DNA]</scope>
</reference>
<sequence>MAAEVEMSNIDMANRAEWVLSIHKYPSSPACARVRAAFRDEDLQNTRHSQGQTCQTHIAFPDRLFKHASFFSADLSNIIPSDRPIDLSNRPSYQVGAGWTQESNENLTWSGLGFELRTSYLVAICPPDEPPLLMEILEKEIAKTESSKPCSLPEMNWFFVLIARRHMVISGLQASVGQCQVRGGARTYDRKVSVHLRADSLATLPPKFLGLPG</sequence>
<protein>
    <submittedName>
        <fullName evidence="1">Uncharacterized protein</fullName>
    </submittedName>
</protein>
<accession>A0AAV4AXK7</accession>
<evidence type="ECO:0000313" key="2">
    <source>
        <dbReference type="Proteomes" id="UP000735302"/>
    </source>
</evidence>
<dbReference type="EMBL" id="BLXT01004368">
    <property type="protein sequence ID" value="GFO12005.1"/>
    <property type="molecule type" value="Genomic_DNA"/>
</dbReference>